<dbReference type="EMBL" id="CP081303">
    <property type="protein sequence ID" value="QZE14425.1"/>
    <property type="molecule type" value="Genomic_DNA"/>
</dbReference>
<accession>A0AC61NFM0</accession>
<proteinExistence type="predicted"/>
<organism evidence="1 2">
    <name type="scientific">Halosquirtibacter laminarini</name>
    <dbReference type="NCBI Taxonomy" id="3374600"/>
    <lineage>
        <taxon>Bacteria</taxon>
        <taxon>Pseudomonadati</taxon>
        <taxon>Bacteroidota</taxon>
        <taxon>Bacteroidia</taxon>
        <taxon>Marinilabiliales</taxon>
        <taxon>Prolixibacteraceae</taxon>
        <taxon>Halosquirtibacter</taxon>
    </lineage>
</organism>
<name>A0AC61NFM0_9BACT</name>
<evidence type="ECO:0000313" key="1">
    <source>
        <dbReference type="EMBL" id="QZE14425.1"/>
    </source>
</evidence>
<protein>
    <submittedName>
        <fullName evidence="1">Uncharacterized protein</fullName>
    </submittedName>
</protein>
<gene>
    <name evidence="1" type="ORF">K4L44_00740</name>
</gene>
<evidence type="ECO:0000313" key="2">
    <source>
        <dbReference type="Proteomes" id="UP000826212"/>
    </source>
</evidence>
<sequence>MNIIKILLPILILFSLIAKGQVSNGSGGHPINTKWKEINTEAVDVIYPEGIDSVANKIANNINYIYNNQYYSIGGVKRKLSLVLQTNQVQSNGYVSLAPYRSEFYLTPPQNLTMLGSMDWATTLSVHEYRHALQFSNLYHGFGKAARILMGDSGLNFFSGFIVPNWFFEGDAVMTETVLTNQGRGYVPSFFNEQKALLLNDKDYSYQKARNGSYKDLLPSHYPLGYAMVREAREVSLYKGDVWEKVLKSSMNLHGIIYPFSQSTKKHTGYSTHKLYKKAYADMKATWKKDLENKVISPSSFILKKEDRLVSMYNPMRSYDNRLFVLKKGYSTTPRIIEVVDGKEKKVYNVNNLSSDLFDINNKQLVWSQTDTDPVYQFRSYSNIYSLDLKTKRKTKLTSKTKLFSPSISPDGKSIVASEFDNSLRALVILDAKTGKIVKRYTPYHNGVVVYPKWMKDGESIVYIASFDNKTALVKQTLNPSNTKDEFTEITPTNNHVISNFCIDNNKIYFSASYSGTDNIYSTGLSGNKKITQISNVKVGAYNPVIVNNKLIYGDYTFKGEKLKSMDPSYVANANTKVTSLKEVALFEISKGKQEKYILSDIPNNQYDKSSYKGLFKGLKLHSWGSVNVNNKSGLGLKMDNILGDLSMAAVYSKHNISGTNQYLLNAVYGKYPVKISASASRQIAESPNFFPSQGKKIDSLFTPKVDRARLTLSLPIQTNSTNYSIGANMSTGIGTYKYDTRSFEGWGDTYKPSTKIIAAGNTLPSTFENDKITDETIKEINRLFPETKKSGIEYRASVSLSAIRNKAPMNLQPKFGASVKVDYTLEVNEKEKLSSPIKEGQWNVSTRLYLPGLMANDGIFIDGSYGKNDMDRLYQLKTTDFVDARGIDNIVTDERFSLRNNYQVPLWYPDFGIANIIYFKRMRLNGFYDLQFTKDMKIANKTSYNKYQSYGGELVFDISIINVLPMQVGIRYGMNQYGNEKRTDFFRYSTSFHF</sequence>
<keyword evidence="2" id="KW-1185">Reference proteome</keyword>
<dbReference type="Proteomes" id="UP000826212">
    <property type="component" value="Chromosome"/>
</dbReference>
<reference evidence="1" key="1">
    <citation type="submission" date="2021-08" db="EMBL/GenBank/DDBJ databases">
        <title>Novel anaerobic bacterium isolated from sea squirt in East Sea, Republic of Korea.</title>
        <authorList>
            <person name="Nguyen T.H."/>
            <person name="Li Z."/>
            <person name="Lee Y.-J."/>
            <person name="Ko J."/>
            <person name="Kim S.-G."/>
        </authorList>
    </citation>
    <scope>NUCLEOTIDE SEQUENCE</scope>
    <source>
        <strain evidence="1">KCTC 25031</strain>
    </source>
</reference>